<dbReference type="RefSeq" id="XP_025403120.1">
    <property type="nucleotide sequence ID" value="XM_025539123.1"/>
</dbReference>
<reference evidence="9 10" key="1">
    <citation type="submission" date="2016-12" db="EMBL/GenBank/DDBJ databases">
        <title>The genomes of Aspergillus section Nigri reveals drivers in fungal speciation.</title>
        <authorList>
            <consortium name="DOE Joint Genome Institute"/>
            <person name="Vesth T.C."/>
            <person name="Nybo J."/>
            <person name="Theobald S."/>
            <person name="Brandl J."/>
            <person name="Frisvad J.C."/>
            <person name="Nielsen K.F."/>
            <person name="Lyhne E.K."/>
            <person name="Kogle M.E."/>
            <person name="Kuo A."/>
            <person name="Riley R."/>
            <person name="Clum A."/>
            <person name="Nolan M."/>
            <person name="Lipzen A."/>
            <person name="Salamov A."/>
            <person name="Henrissat B."/>
            <person name="Wiebenga A."/>
            <person name="De Vries R.P."/>
            <person name="Grigoriev I.V."/>
            <person name="Mortensen U.H."/>
            <person name="Andersen M.R."/>
            <person name="Baker S.E."/>
        </authorList>
    </citation>
    <scope>NUCLEOTIDE SEQUENCE [LARGE SCALE GENOMIC DNA]</scope>
    <source>
        <strain evidence="9 10">CBS 117.55</strain>
    </source>
</reference>
<dbReference type="EMBL" id="MSFL01000002">
    <property type="protein sequence ID" value="PWY90677.1"/>
    <property type="molecule type" value="Genomic_DNA"/>
</dbReference>
<dbReference type="GeneID" id="37061360"/>
<evidence type="ECO:0000256" key="1">
    <source>
        <dbReference type="ARBA" id="ARBA00022723"/>
    </source>
</evidence>
<name>A0A317WZI0_9EURO</name>
<feature type="region of interest" description="Disordered" evidence="7">
    <location>
        <begin position="388"/>
        <end position="412"/>
    </location>
</feature>
<dbReference type="VEuPathDB" id="FungiDB:BO70DRAFT_284324"/>
<keyword evidence="10" id="KW-1185">Reference proteome</keyword>
<dbReference type="Pfam" id="PF11951">
    <property type="entry name" value="Fungal_trans_2"/>
    <property type="match status" value="1"/>
</dbReference>
<evidence type="ECO:0000256" key="4">
    <source>
        <dbReference type="ARBA" id="ARBA00023125"/>
    </source>
</evidence>
<dbReference type="CDD" id="cd00067">
    <property type="entry name" value="GAL4"/>
    <property type="match status" value="1"/>
</dbReference>
<dbReference type="GO" id="GO:0008270">
    <property type="term" value="F:zinc ion binding"/>
    <property type="evidence" value="ECO:0007669"/>
    <property type="project" value="InterPro"/>
</dbReference>
<evidence type="ECO:0000256" key="5">
    <source>
        <dbReference type="ARBA" id="ARBA00023163"/>
    </source>
</evidence>
<evidence type="ECO:0000256" key="6">
    <source>
        <dbReference type="ARBA" id="ARBA00023242"/>
    </source>
</evidence>
<dbReference type="AlphaFoldDB" id="A0A317WZI0"/>
<dbReference type="GO" id="GO:0003677">
    <property type="term" value="F:DNA binding"/>
    <property type="evidence" value="ECO:0007669"/>
    <property type="project" value="UniProtKB-KW"/>
</dbReference>
<feature type="compositionally biased region" description="Low complexity" evidence="7">
    <location>
        <begin position="399"/>
        <end position="412"/>
    </location>
</feature>
<keyword evidence="4" id="KW-0238">DNA-binding</keyword>
<evidence type="ECO:0000259" key="8">
    <source>
        <dbReference type="PROSITE" id="PS50048"/>
    </source>
</evidence>
<dbReference type="InterPro" id="IPR021858">
    <property type="entry name" value="Fun_TF"/>
</dbReference>
<dbReference type="SMART" id="SM00066">
    <property type="entry name" value="GAL4"/>
    <property type="match status" value="1"/>
</dbReference>
<evidence type="ECO:0000313" key="10">
    <source>
        <dbReference type="Proteomes" id="UP000247233"/>
    </source>
</evidence>
<dbReference type="STRING" id="1448321.A0A317WZI0"/>
<protein>
    <recommendedName>
        <fullName evidence="8">Zn(2)-C6 fungal-type domain-containing protein</fullName>
    </recommendedName>
</protein>
<dbReference type="PANTHER" id="PTHR36206:SF12">
    <property type="entry name" value="ASPERCRYPTIN BIOSYNTHESIS CLUSTER-SPECIFIC TRANSCRIPTION REGULATOR ATNN-RELATED"/>
    <property type="match status" value="1"/>
</dbReference>
<accession>A0A317WZI0</accession>
<dbReference type="PROSITE" id="PS00463">
    <property type="entry name" value="ZN2_CY6_FUNGAL_1"/>
    <property type="match status" value="1"/>
</dbReference>
<evidence type="ECO:0000256" key="3">
    <source>
        <dbReference type="ARBA" id="ARBA00023015"/>
    </source>
</evidence>
<proteinExistence type="predicted"/>
<dbReference type="Proteomes" id="UP000247233">
    <property type="component" value="Unassembled WGS sequence"/>
</dbReference>
<gene>
    <name evidence="9" type="ORF">BO70DRAFT_284324</name>
</gene>
<dbReference type="GO" id="GO:0009893">
    <property type="term" value="P:positive regulation of metabolic process"/>
    <property type="evidence" value="ECO:0007669"/>
    <property type="project" value="UniProtKB-ARBA"/>
</dbReference>
<dbReference type="SUPFAM" id="SSF57701">
    <property type="entry name" value="Zn2/Cys6 DNA-binding domain"/>
    <property type="match status" value="1"/>
</dbReference>
<dbReference type="PANTHER" id="PTHR36206">
    <property type="entry name" value="ASPERCRYPTIN BIOSYNTHESIS CLUSTER-SPECIFIC TRANSCRIPTION REGULATOR ATNN-RELATED"/>
    <property type="match status" value="1"/>
</dbReference>
<keyword evidence="1" id="KW-0479">Metal-binding</keyword>
<dbReference type="Pfam" id="PF00172">
    <property type="entry name" value="Zn_clus"/>
    <property type="match status" value="1"/>
</dbReference>
<feature type="domain" description="Zn(2)-C6 fungal-type" evidence="8">
    <location>
        <begin position="12"/>
        <end position="40"/>
    </location>
</feature>
<evidence type="ECO:0000256" key="2">
    <source>
        <dbReference type="ARBA" id="ARBA00022833"/>
    </source>
</evidence>
<organism evidence="9 10">
    <name type="scientific">Aspergillus heteromorphus CBS 117.55</name>
    <dbReference type="NCBI Taxonomy" id="1448321"/>
    <lineage>
        <taxon>Eukaryota</taxon>
        <taxon>Fungi</taxon>
        <taxon>Dikarya</taxon>
        <taxon>Ascomycota</taxon>
        <taxon>Pezizomycotina</taxon>
        <taxon>Eurotiomycetes</taxon>
        <taxon>Eurotiomycetidae</taxon>
        <taxon>Eurotiales</taxon>
        <taxon>Aspergillaceae</taxon>
        <taxon>Aspergillus</taxon>
        <taxon>Aspergillus subgen. Circumdati</taxon>
    </lineage>
</organism>
<evidence type="ECO:0000256" key="7">
    <source>
        <dbReference type="SAM" id="MobiDB-lite"/>
    </source>
</evidence>
<keyword evidence="6" id="KW-0539">Nucleus</keyword>
<dbReference type="InterPro" id="IPR001138">
    <property type="entry name" value="Zn2Cys6_DnaBD"/>
</dbReference>
<dbReference type="OrthoDB" id="2593732at2759"/>
<dbReference type="InterPro" id="IPR036864">
    <property type="entry name" value="Zn2-C6_fun-type_DNA-bd_sf"/>
</dbReference>
<comment type="caution">
    <text evidence="9">The sequence shown here is derived from an EMBL/GenBank/DDBJ whole genome shotgun (WGS) entry which is preliminary data.</text>
</comment>
<dbReference type="PROSITE" id="PS50048">
    <property type="entry name" value="ZN2_CY6_FUNGAL_2"/>
    <property type="match status" value="1"/>
</dbReference>
<sequence length="530" mass="59429">MAEGRPAKSRNGCGTCKVRKVKCDEQKPDCHRCKSTGRRCEGYRVADQSREGPLRIIQHVPICRAPQPAVQLTRVEQQSFDFFQRCTIPSFGVDLGCYLLPAASSDPILQSVAIAVGSVHRAFTFRANVGTDESHFALRYYNKAIRELVTRSWQSSAQANIAVLMACVLFFCCESLQGHYKTALQHASSGLRILQQQEAFSGGSSKCSPAPVLRLFHSLQNQILEIEGAVSISYESLLAVSDSPASTPSKVLDIDQIQRSFEPLYSRFIRLDAIAEEWEAASGETVTTFDVELAPKLHTEVIEIRSDLTAWICKFDEWIATNEDEVSQNDHRTIILKIWKLLIGVYLQMEWPPAEMLWDNFTDVFTNIVTLASIIVDPTDPSHYLKRTPPTSLSEGNKTKLPTLLPKPSTTTPKHPTFSLTIGIITPLYVCATRSRNSHIRYRAIDLLSRCRRREGLWDSDLASRVAKQFTLIEERAAGIPPGVPYQPGHIGRSTRVKSLSPRFDEGRQGTLRYTVEVMGEGEREEVVTW</sequence>
<keyword evidence="5" id="KW-0804">Transcription</keyword>
<dbReference type="GO" id="GO:0000981">
    <property type="term" value="F:DNA-binding transcription factor activity, RNA polymerase II-specific"/>
    <property type="evidence" value="ECO:0007669"/>
    <property type="project" value="InterPro"/>
</dbReference>
<dbReference type="Gene3D" id="4.10.240.10">
    <property type="entry name" value="Zn(2)-C6 fungal-type DNA-binding domain"/>
    <property type="match status" value="1"/>
</dbReference>
<keyword evidence="3" id="KW-0805">Transcription regulation</keyword>
<keyword evidence="2" id="KW-0862">Zinc</keyword>
<evidence type="ECO:0000313" key="9">
    <source>
        <dbReference type="EMBL" id="PWY90677.1"/>
    </source>
</evidence>
<dbReference type="InterPro" id="IPR052360">
    <property type="entry name" value="Transcr_Regulatory_Proteins"/>
</dbReference>